<dbReference type="RefSeq" id="WP_188564888.1">
    <property type="nucleotide sequence ID" value="NZ_BMED01000001.1"/>
</dbReference>
<evidence type="ECO:0000313" key="2">
    <source>
        <dbReference type="EMBL" id="GGC65447.1"/>
    </source>
</evidence>
<reference evidence="2" key="2">
    <citation type="submission" date="2020-09" db="EMBL/GenBank/DDBJ databases">
        <authorList>
            <person name="Sun Q."/>
            <person name="Zhou Y."/>
        </authorList>
    </citation>
    <scope>NUCLEOTIDE SEQUENCE</scope>
    <source>
        <strain evidence="2">CGMCC 1.10998</strain>
    </source>
</reference>
<dbReference type="SUPFAM" id="SSF52540">
    <property type="entry name" value="P-loop containing nucleoside triphosphate hydrolases"/>
    <property type="match status" value="1"/>
</dbReference>
<reference evidence="2" key="1">
    <citation type="journal article" date="2014" name="Int. J. Syst. Evol. Microbiol.">
        <title>Complete genome sequence of Corynebacterium casei LMG S-19264T (=DSM 44701T), isolated from a smear-ripened cheese.</title>
        <authorList>
            <consortium name="US DOE Joint Genome Institute (JGI-PGF)"/>
            <person name="Walter F."/>
            <person name="Albersmeier A."/>
            <person name="Kalinowski J."/>
            <person name="Ruckert C."/>
        </authorList>
    </citation>
    <scope>NUCLEOTIDE SEQUENCE</scope>
    <source>
        <strain evidence="2">CGMCC 1.10998</strain>
    </source>
</reference>
<proteinExistence type="predicted"/>
<accession>A0A916UAU4</accession>
<dbReference type="Proteomes" id="UP000637423">
    <property type="component" value="Unassembled WGS sequence"/>
</dbReference>
<evidence type="ECO:0000313" key="3">
    <source>
        <dbReference type="Proteomes" id="UP000637423"/>
    </source>
</evidence>
<comment type="caution">
    <text evidence="2">The sequence shown here is derived from an EMBL/GenBank/DDBJ whole genome shotgun (WGS) entry which is preliminary data.</text>
</comment>
<sequence length="969" mass="105986">MSDYSAPQIVPTRPYLGLDFFHAEDAALFTERDREISDCSSMLLRLNVKIFVLQGSTGAGKSSFLRAGLIPRLREWHSGGTYFLSGGDCVIRCTSDPLARIAAALAAGIRSDHLELEDLLPRCTDLDAAPEMSRMKLAETVLSVLQQVCQRLSGHLILILDQAEEVLTQAKDRSGLDEPAQAFFYFLEEVYLRNIDVRIIVGLRTEYYGRFRDELGIDDDRISTRPHSGGVEPYLLRPIRNHDALKRIILAPSKFGGGKVFNYVVDEDVAEKIVNDLLAFFAHGSITPFLQVICAMLYERMSPQTRRITLNDYKVLGDIHGIAFSYLDRGIMQALGQGASQKQKDRWLLVLHSLASTQGGGMVVSNTASISTLKRKAEEEGIHGDIEQGLGKLCGGSDPLLIGLPVEAPTQFSLKHDVLAVVLKRWEVEYITRRAGRTKAARRYGTASAVFALSCVAAVLYHNQNAKYQTLQQLVDKQIAYAQKPLRSDFGQSLYLALSSLDSIEKCPFGRSCTSLKDKALNELRSAILRSPLLSREASTAGFDTTGRQILLLSKDGSSATKITLGAELHTETLRAEEMSSPAGSTPKLESVNFAASTSAGGGSSVLIGDKFFHWDAQGKADPSLALDKYVKKNNGNPYAQYAMRGNNLEIMNFQLDNGEVKIEVRKLLGLAPGWNGEEDKFDLTHNDIMVPPPLSSDSANSRATYAYLSRVKTGTGDSYNWNIRLPQRQEAIRLPDTVGANTTRLGFVSGDNAVLVQCASGGFDYISLPALGNMNTTALPRACRGVDSDLTRVQVQFGKDAGPNEKRVPRSAYTSYMHSPLAAARSGNQLSLAWITEDGVAVASGQFGTALANPAAGSGIDRGSDVLLSGEPNGSTLQFSDDGTILVLLQQPFIYAPVRLRIWDLSKERIAWVNHLEAEKLIELACSMVTDLKTYLPDSDQSQAYALMSVTNEKPKCLSSEKNSRGKK</sequence>
<evidence type="ECO:0000259" key="1">
    <source>
        <dbReference type="Pfam" id="PF20703"/>
    </source>
</evidence>
<dbReference type="Pfam" id="PF20703">
    <property type="entry name" value="nSTAND1"/>
    <property type="match status" value="1"/>
</dbReference>
<keyword evidence="3" id="KW-1185">Reference proteome</keyword>
<dbReference type="InterPro" id="IPR049052">
    <property type="entry name" value="nSTAND1"/>
</dbReference>
<dbReference type="InterPro" id="IPR027417">
    <property type="entry name" value="P-loop_NTPase"/>
</dbReference>
<name>A0A916UAU4_9BURK</name>
<gene>
    <name evidence="2" type="ORF">GCM10011396_10550</name>
</gene>
<feature type="domain" description="Novel STAND NTPase 1" evidence="1">
    <location>
        <begin position="14"/>
        <end position="377"/>
    </location>
</feature>
<organism evidence="2 3">
    <name type="scientific">Undibacterium terreum</name>
    <dbReference type="NCBI Taxonomy" id="1224302"/>
    <lineage>
        <taxon>Bacteria</taxon>
        <taxon>Pseudomonadati</taxon>
        <taxon>Pseudomonadota</taxon>
        <taxon>Betaproteobacteria</taxon>
        <taxon>Burkholderiales</taxon>
        <taxon>Oxalobacteraceae</taxon>
        <taxon>Undibacterium</taxon>
    </lineage>
</organism>
<protein>
    <recommendedName>
        <fullName evidence="1">Novel STAND NTPase 1 domain-containing protein</fullName>
    </recommendedName>
</protein>
<dbReference type="EMBL" id="BMED01000001">
    <property type="protein sequence ID" value="GGC65447.1"/>
    <property type="molecule type" value="Genomic_DNA"/>
</dbReference>
<dbReference type="AlphaFoldDB" id="A0A916UAU4"/>